<dbReference type="EMBL" id="JAOB01000054">
    <property type="protein sequence ID" value="EUA32536.1"/>
    <property type="molecule type" value="Genomic_DNA"/>
</dbReference>
<protein>
    <submittedName>
        <fullName evidence="1">Uncharacterized protein</fullName>
    </submittedName>
</protein>
<comment type="caution">
    <text evidence="1">The sequence shown here is derived from an EMBL/GenBank/DDBJ whole genome shotgun (WGS) entry which is preliminary data.</text>
</comment>
<name>X8AN12_MYCXE</name>
<organism evidence="1">
    <name type="scientific">Mycobacterium xenopi 4042</name>
    <dbReference type="NCBI Taxonomy" id="1299334"/>
    <lineage>
        <taxon>Bacteria</taxon>
        <taxon>Bacillati</taxon>
        <taxon>Actinomycetota</taxon>
        <taxon>Actinomycetes</taxon>
        <taxon>Mycobacteriales</taxon>
        <taxon>Mycobacteriaceae</taxon>
        <taxon>Mycobacterium</taxon>
    </lineage>
</organism>
<proteinExistence type="predicted"/>
<reference evidence="1" key="1">
    <citation type="submission" date="2014-01" db="EMBL/GenBank/DDBJ databases">
        <authorList>
            <person name="Brown-Elliot B."/>
            <person name="Wallace R."/>
            <person name="Lenaerts A."/>
            <person name="Ordway D."/>
            <person name="DeGroote M.A."/>
            <person name="Parker T."/>
            <person name="Sizemore C."/>
            <person name="Tallon L.J."/>
            <person name="Sadzewicz L.K."/>
            <person name="Sengamalay N."/>
            <person name="Fraser C.M."/>
            <person name="Hine E."/>
            <person name="Shefchek K.A."/>
            <person name="Das S.P."/>
            <person name="Tettelin H."/>
        </authorList>
    </citation>
    <scope>NUCLEOTIDE SEQUENCE [LARGE SCALE GENOMIC DNA]</scope>
    <source>
        <strain evidence="1">4042</strain>
    </source>
</reference>
<sequence length="67" mass="7402">MPIVTMLLIAMVVALWKIRRRLVAGRDRAVRAVQAFTGRTTNTATSNIAAYWTASTRSRRSPTPLSA</sequence>
<dbReference type="PATRIC" id="fig|1299334.3.peg.5659"/>
<accession>X8AN12</accession>
<evidence type="ECO:0000313" key="1">
    <source>
        <dbReference type="EMBL" id="EUA32536.1"/>
    </source>
</evidence>
<gene>
    <name evidence="1" type="ORF">I553_3535</name>
</gene>
<dbReference type="AlphaFoldDB" id="X8AN12"/>